<dbReference type="EMBL" id="CP133647">
    <property type="protein sequence ID" value="WNH00619.1"/>
    <property type="molecule type" value="Genomic_DNA"/>
</dbReference>
<name>A0ABY9XDE9_9GAMM</name>
<accession>A0ABY9XDE9</accession>
<evidence type="ECO:0000313" key="1">
    <source>
        <dbReference type="EMBL" id="WNH00619.1"/>
    </source>
</evidence>
<keyword evidence="2" id="KW-1185">Reference proteome</keyword>
<dbReference type="RefSeq" id="WP_189761220.1">
    <property type="nucleotide sequence ID" value="NZ_CAWPOC010000074.1"/>
</dbReference>
<proteinExistence type="predicted"/>
<protein>
    <submittedName>
        <fullName evidence="1">Uncharacterized protein</fullName>
    </submittedName>
</protein>
<evidence type="ECO:0000313" key="2">
    <source>
        <dbReference type="Proteomes" id="UP001300348"/>
    </source>
</evidence>
<dbReference type="Proteomes" id="UP001300348">
    <property type="component" value="Chromosome"/>
</dbReference>
<organism evidence="1 2">
    <name type="scientific">Xenorhabdus griffiniae</name>
    <dbReference type="NCBI Taxonomy" id="351672"/>
    <lineage>
        <taxon>Bacteria</taxon>
        <taxon>Pseudomonadati</taxon>
        <taxon>Pseudomonadota</taxon>
        <taxon>Gammaproteobacteria</taxon>
        <taxon>Enterobacterales</taxon>
        <taxon>Morganellaceae</taxon>
        <taxon>Xenorhabdus</taxon>
    </lineage>
</organism>
<gene>
    <name evidence="1" type="ORF">QL112_012095</name>
</gene>
<sequence>MIIIMIEKTNHIQAVENGTKTKEERTIDSCQSHRQDHRDTIGDVIAQKARRLQSREGFLLAGLSVGCFLNRSIGSDEIRRHPSQGWDVKSTDLVLLSVEIPDHGLKTHQLYN</sequence>
<reference evidence="1 2" key="1">
    <citation type="journal article" date="2023" name="Access Microbiol">
        <title>The genome of a steinernematid-associated Pseudomonas piscis bacterium encodes the biosynthesis of insect toxins.</title>
        <authorList>
            <person name="Awori R.M."/>
            <person name="Hendre P."/>
            <person name="Amugune N.O."/>
        </authorList>
    </citation>
    <scope>NUCLEOTIDE SEQUENCE [LARGE SCALE GENOMIC DNA]</scope>
    <source>
        <strain evidence="1 2">97</strain>
    </source>
</reference>
<dbReference type="GeneID" id="88856310"/>